<organism evidence="23 24">
    <name type="scientific">Petrolisthes cinctipes</name>
    <name type="common">Flat porcelain crab</name>
    <dbReference type="NCBI Taxonomy" id="88211"/>
    <lineage>
        <taxon>Eukaryota</taxon>
        <taxon>Metazoa</taxon>
        <taxon>Ecdysozoa</taxon>
        <taxon>Arthropoda</taxon>
        <taxon>Crustacea</taxon>
        <taxon>Multicrustacea</taxon>
        <taxon>Malacostraca</taxon>
        <taxon>Eumalacostraca</taxon>
        <taxon>Eucarida</taxon>
        <taxon>Decapoda</taxon>
        <taxon>Pleocyemata</taxon>
        <taxon>Anomura</taxon>
        <taxon>Galatheoidea</taxon>
        <taxon>Porcellanidae</taxon>
        <taxon>Petrolisthes</taxon>
    </lineage>
</organism>
<name>A0AAE1F2F9_PETCI</name>
<dbReference type="GO" id="GO:0001514">
    <property type="term" value="P:selenocysteine incorporation"/>
    <property type="evidence" value="ECO:0007669"/>
    <property type="project" value="TreeGrafter"/>
</dbReference>
<gene>
    <name evidence="23" type="ORF">Pcinc_028264</name>
</gene>
<feature type="modified residue" description="N6-(pyridoxal phosphate)lysine" evidence="20">
    <location>
        <position position="285"/>
    </location>
</feature>
<evidence type="ECO:0000256" key="11">
    <source>
        <dbReference type="ARBA" id="ARBA00022917"/>
    </source>
</evidence>
<evidence type="ECO:0000256" key="1">
    <source>
        <dbReference type="ARBA" id="ARBA00001933"/>
    </source>
</evidence>
<feature type="compositionally biased region" description="Basic and acidic residues" evidence="22">
    <location>
        <begin position="470"/>
        <end position="492"/>
    </location>
</feature>
<dbReference type="GO" id="GO:0005737">
    <property type="term" value="C:cytoplasm"/>
    <property type="evidence" value="ECO:0007669"/>
    <property type="project" value="UniProtKB-SubCell"/>
</dbReference>
<evidence type="ECO:0000256" key="20">
    <source>
        <dbReference type="PIRSR" id="PIRSR017689-50"/>
    </source>
</evidence>
<sequence length="521" mass="57528">MDESALKFAERLVPPSYVSQGGEAMRARRSKVRQLLEQRKCPKEGWDDLTIELLLNDLASMDSNNFSHNCGVGEREGRVYSELVRRRHYRLAHGVGRSGDLAENQPKAAGSSLMYTLTNAIVLDLIRHMGVQKAASCLVVPMATGMSLTLCLLTLRQTRPQAKFVLWPRIDQKSCFKSIITAGFIPEIIENTLEAGGELRTDLAELERRVEKLGAENIAAIMTTTSCFAPRGIDRLEEVAGVCERRNIPHIINNAYGLQSSKCLHHIQQAARVGRVDAFVQSTDKNLMVPVGGSIVAGFDAKFIAQVGKTYPGRASNSPILDVFITLLSMGTEGYAKLSAQRKELKVHMTEGLQEVAHKHGLQVIESKNNPISVALTLPHGASDHNLTQLGSMLFRRGVSGTRVITATDNKTIAGHQFIGWGSHCNNYPYPYLTAAAGIGMENEDVKLFLERLGKCLGKTVVEGKLAQGGKEKEERGKEKKDIGKEEEKENCFSEEEEKENGFSEEEEKENGFSEEEEGRK</sequence>
<keyword evidence="10 18" id="KW-0663">Pyridoxal phosphate</keyword>
<feature type="binding site" evidence="19">
    <location>
        <position position="314"/>
    </location>
    <ligand>
        <name>substrate</name>
    </ligand>
</feature>
<comment type="cofactor">
    <cofactor evidence="1 18 20">
        <name>pyridoxal 5'-phosphate</name>
        <dbReference type="ChEBI" id="CHEBI:597326"/>
    </cofactor>
</comment>
<dbReference type="InterPro" id="IPR015421">
    <property type="entry name" value="PyrdxlP-dep_Trfase_major"/>
</dbReference>
<evidence type="ECO:0000256" key="17">
    <source>
        <dbReference type="ARBA" id="ARBA00048808"/>
    </source>
</evidence>
<evidence type="ECO:0000256" key="6">
    <source>
        <dbReference type="ARBA" id="ARBA00021963"/>
    </source>
</evidence>
<dbReference type="EC" id="2.9.1.2" evidence="5 18"/>
<dbReference type="GO" id="GO:0000049">
    <property type="term" value="F:tRNA binding"/>
    <property type="evidence" value="ECO:0007669"/>
    <property type="project" value="UniProtKB-UniRule"/>
</dbReference>
<dbReference type="NCBIfam" id="TIGR03531">
    <property type="entry name" value="selenium_SpcS"/>
    <property type="match status" value="1"/>
</dbReference>
<evidence type="ECO:0000256" key="22">
    <source>
        <dbReference type="SAM" id="MobiDB-lite"/>
    </source>
</evidence>
<keyword evidence="8 18" id="KW-0808">Transferase</keyword>
<feature type="region of interest" description="Disordered" evidence="22">
    <location>
        <begin position="466"/>
        <end position="521"/>
    </location>
</feature>
<dbReference type="AlphaFoldDB" id="A0AAE1F2F9"/>
<evidence type="ECO:0000256" key="14">
    <source>
        <dbReference type="ARBA" id="ARBA00030669"/>
    </source>
</evidence>
<feature type="compositionally biased region" description="Acidic residues" evidence="22">
    <location>
        <begin position="493"/>
        <end position="521"/>
    </location>
</feature>
<evidence type="ECO:0000256" key="10">
    <source>
        <dbReference type="ARBA" id="ARBA00022898"/>
    </source>
</evidence>
<evidence type="ECO:0000256" key="16">
    <source>
        <dbReference type="ARBA" id="ARBA00032693"/>
    </source>
</evidence>
<comment type="subunit">
    <text evidence="13">Homotetramer formed by a catalytic dimer and a non-catalytic dimer serving as a binding platform that orients tRNASec for catalysis. Each tetramer binds the CCA ends of two tRNAs which point to the active sites of the catalytic dimer.</text>
</comment>
<dbReference type="PIRSF" id="PIRSF017689">
    <property type="entry name" value="SepSecS"/>
    <property type="match status" value="1"/>
</dbReference>
<dbReference type="Gene3D" id="3.40.640.10">
    <property type="entry name" value="Type I PLP-dependent aspartate aminotransferase-like (Major domain)"/>
    <property type="match status" value="1"/>
</dbReference>
<keyword evidence="21" id="KW-0175">Coiled coil</keyword>
<evidence type="ECO:0000256" key="8">
    <source>
        <dbReference type="ARBA" id="ARBA00022679"/>
    </source>
</evidence>
<keyword evidence="12 18" id="KW-0711">Selenium</keyword>
<keyword evidence="7 18" id="KW-0820">tRNA-binding</keyword>
<feature type="binding site" evidence="19">
    <location>
        <position position="272"/>
    </location>
    <ligand>
        <name>tRNA</name>
        <dbReference type="ChEBI" id="CHEBI:17843"/>
    </ligand>
</feature>
<feature type="binding site" evidence="19">
    <location>
        <position position="105"/>
    </location>
    <ligand>
        <name>substrate</name>
    </ligand>
</feature>
<comment type="catalytic activity">
    <reaction evidence="17 18">
        <text>O-phospho-L-seryl-tRNA(Sec) + selenophosphate + H2O = L-selenocysteinyl-tRNA(Sec) + 2 phosphate</text>
        <dbReference type="Rhea" id="RHEA:25041"/>
        <dbReference type="Rhea" id="RHEA-COMP:9743"/>
        <dbReference type="Rhea" id="RHEA-COMP:9947"/>
        <dbReference type="ChEBI" id="CHEBI:15377"/>
        <dbReference type="ChEBI" id="CHEBI:16144"/>
        <dbReference type="ChEBI" id="CHEBI:43474"/>
        <dbReference type="ChEBI" id="CHEBI:78551"/>
        <dbReference type="ChEBI" id="CHEBI:78573"/>
        <dbReference type="EC" id="2.9.1.2"/>
    </reaction>
</comment>
<keyword evidence="9 18" id="KW-0694">RNA-binding</keyword>
<evidence type="ECO:0000313" key="24">
    <source>
        <dbReference type="Proteomes" id="UP001286313"/>
    </source>
</evidence>
<comment type="pathway">
    <text evidence="3 18">Aminoacyl-tRNA biosynthesis; selenocysteinyl-tRNA(Sec) biosynthesis; selenocysteinyl-tRNA(Sec) from L-seryl-tRNA(Sec) (archaeal/eukaryal route): step 2/2.</text>
</comment>
<dbReference type="InterPro" id="IPR015424">
    <property type="entry name" value="PyrdxlP-dep_Trfase"/>
</dbReference>
<comment type="caution">
    <text evidence="23">The sequence shown here is derived from an EMBL/GenBank/DDBJ whole genome shotgun (WGS) entry which is preliminary data.</text>
</comment>
<dbReference type="GO" id="GO:0001717">
    <property type="term" value="P:conversion of seryl-tRNAsec to selenocys-tRNAsec"/>
    <property type="evidence" value="ECO:0007669"/>
    <property type="project" value="UniProtKB-UniRule"/>
</dbReference>
<comment type="similarity">
    <text evidence="4 18">Belongs to the SepSecS family.</text>
</comment>
<evidence type="ECO:0000256" key="4">
    <source>
        <dbReference type="ARBA" id="ARBA00007037"/>
    </source>
</evidence>
<accession>A0AAE1F2F9</accession>
<feature type="binding site" evidence="19">
    <location>
        <position position="397"/>
    </location>
    <ligand>
        <name>tRNA</name>
        <dbReference type="ChEBI" id="CHEBI:17843"/>
    </ligand>
</feature>
<dbReference type="PANTHER" id="PTHR12944:SF2">
    <property type="entry name" value="O-PHOSPHOSERYL-TRNA(SEC) SELENIUM TRANSFERASE"/>
    <property type="match status" value="1"/>
</dbReference>
<reference evidence="23" key="1">
    <citation type="submission" date="2023-10" db="EMBL/GenBank/DDBJ databases">
        <title>Genome assemblies of two species of porcelain crab, Petrolisthes cinctipes and Petrolisthes manimaculis (Anomura: Porcellanidae).</title>
        <authorList>
            <person name="Angst P."/>
        </authorList>
    </citation>
    <scope>NUCLEOTIDE SEQUENCE</scope>
    <source>
        <strain evidence="23">PB745_01</strain>
        <tissue evidence="23">Gill</tissue>
    </source>
</reference>
<evidence type="ECO:0000256" key="5">
    <source>
        <dbReference type="ARBA" id="ARBA00012464"/>
    </source>
</evidence>
<dbReference type="Pfam" id="PF05889">
    <property type="entry name" value="SepSecS"/>
    <property type="match status" value="1"/>
</dbReference>
<feature type="coiled-coil region" evidence="21">
    <location>
        <begin position="189"/>
        <end position="216"/>
    </location>
</feature>
<evidence type="ECO:0000256" key="21">
    <source>
        <dbReference type="SAM" id="Coils"/>
    </source>
</evidence>
<dbReference type="Proteomes" id="UP001286313">
    <property type="component" value="Unassembled WGS sequence"/>
</dbReference>
<dbReference type="PANTHER" id="PTHR12944">
    <property type="entry name" value="SOLUBLE LIVER ANTIGEN/LIVER PANCREAS ANTIGEN"/>
    <property type="match status" value="1"/>
</dbReference>
<dbReference type="GO" id="GO:0098621">
    <property type="term" value="F:O-phosphoseryl-tRNA(Sec) selenium transferase activity"/>
    <property type="evidence" value="ECO:0007669"/>
    <property type="project" value="UniProtKB-EC"/>
</dbReference>
<feature type="site" description="May act as a substrate filter by repelling compounds with a negatively charged alpha-carboxylate" evidence="20">
    <location>
        <position position="74"/>
    </location>
</feature>
<comment type="subcellular location">
    <subcellularLocation>
        <location evidence="18">Cytoplasm</location>
    </subcellularLocation>
</comment>
<evidence type="ECO:0000256" key="18">
    <source>
        <dbReference type="PIRNR" id="PIRNR017689"/>
    </source>
</evidence>
<dbReference type="InterPro" id="IPR019872">
    <property type="entry name" value="Sec-tRNA_Se_transferase"/>
</dbReference>
<feature type="binding site" evidence="19">
    <location>
        <position position="98"/>
    </location>
    <ligand>
        <name>substrate</name>
    </ligand>
</feature>
<evidence type="ECO:0000256" key="12">
    <source>
        <dbReference type="ARBA" id="ARBA00023266"/>
    </source>
</evidence>
<dbReference type="InterPro" id="IPR008829">
    <property type="entry name" value="SepSecS/SepCysS"/>
</dbReference>
<evidence type="ECO:0000256" key="19">
    <source>
        <dbReference type="PIRSR" id="PIRSR017689-1"/>
    </source>
</evidence>
<keyword evidence="11 18" id="KW-0648">Protein biosynthesis</keyword>
<keyword evidence="24" id="KW-1185">Reference proteome</keyword>
<evidence type="ECO:0000256" key="3">
    <source>
        <dbReference type="ARBA" id="ARBA00004822"/>
    </source>
</evidence>
<keyword evidence="18" id="KW-0963">Cytoplasm</keyword>
<evidence type="ECO:0000256" key="15">
    <source>
        <dbReference type="ARBA" id="ARBA00032048"/>
    </source>
</evidence>
<evidence type="ECO:0000256" key="2">
    <source>
        <dbReference type="ARBA" id="ARBA00002552"/>
    </source>
</evidence>
<dbReference type="SUPFAM" id="SSF53383">
    <property type="entry name" value="PLP-dependent transferases"/>
    <property type="match status" value="1"/>
</dbReference>
<proteinExistence type="inferred from homology"/>
<dbReference type="EMBL" id="JAWQEG010003445">
    <property type="protein sequence ID" value="KAK3866190.1"/>
    <property type="molecule type" value="Genomic_DNA"/>
</dbReference>
<evidence type="ECO:0000256" key="7">
    <source>
        <dbReference type="ARBA" id="ARBA00022555"/>
    </source>
</evidence>
<evidence type="ECO:0000256" key="13">
    <source>
        <dbReference type="ARBA" id="ARBA00026053"/>
    </source>
</evidence>
<evidence type="ECO:0000256" key="9">
    <source>
        <dbReference type="ARBA" id="ARBA00022884"/>
    </source>
</evidence>
<protein>
    <recommendedName>
        <fullName evidence="6 18">O-phosphoseryl-tRNA(Sec) selenium transferase</fullName>
        <ecNumber evidence="5 18">2.9.1.2</ecNumber>
    </recommendedName>
    <alternativeName>
        <fullName evidence="14 18">Selenocysteine synthase</fullName>
    </alternativeName>
    <alternativeName>
        <fullName evidence="15 18">Selenocysteinyl-tRNA(Sec) synthase</fullName>
    </alternativeName>
    <alternativeName>
        <fullName evidence="16 18">Sep-tRNA:Sec-tRNA synthase</fullName>
    </alternativeName>
</protein>
<feature type="binding site" evidence="19">
    <location>
        <position position="97"/>
    </location>
    <ligand>
        <name>substrate</name>
    </ligand>
</feature>
<feature type="binding site" evidence="19">
    <location>
        <position position="75"/>
    </location>
    <ligand>
        <name>pyridoxal 5'-phosphate</name>
        <dbReference type="ChEBI" id="CHEBI:597326"/>
    </ligand>
</feature>
<evidence type="ECO:0000313" key="23">
    <source>
        <dbReference type="EMBL" id="KAK3866190.1"/>
    </source>
</evidence>
<comment type="function">
    <text evidence="2 18">Converts O-phosphoseryl-tRNA(Sec) to selenocysteinyl-tRNA(Sec) required for selenoprotein biosynthesis.</text>
</comment>